<dbReference type="Gene3D" id="3.40.430.10">
    <property type="entry name" value="Dihydrofolate Reductase, subunit A"/>
    <property type="match status" value="1"/>
</dbReference>
<dbReference type="PANTHER" id="PTHR38011">
    <property type="entry name" value="DIHYDROFOLATE REDUCTASE FAMILY PROTEIN (AFU_ORTHOLOGUE AFUA_8G06820)"/>
    <property type="match status" value="1"/>
</dbReference>
<dbReference type="InterPro" id="IPR050765">
    <property type="entry name" value="Riboflavin_Biosynth_HTPR"/>
</dbReference>
<dbReference type="GO" id="GO:0009231">
    <property type="term" value="P:riboflavin biosynthetic process"/>
    <property type="evidence" value="ECO:0007669"/>
    <property type="project" value="InterPro"/>
</dbReference>
<organism evidence="2 3">
    <name type="scientific">Flavobacterium collinsii</name>
    <dbReference type="NCBI Taxonomy" id="1114861"/>
    <lineage>
        <taxon>Bacteria</taxon>
        <taxon>Pseudomonadati</taxon>
        <taxon>Bacteroidota</taxon>
        <taxon>Flavobacteriia</taxon>
        <taxon>Flavobacteriales</taxon>
        <taxon>Flavobacteriaceae</taxon>
        <taxon>Flavobacterium</taxon>
    </lineage>
</organism>
<feature type="domain" description="Bacterial bifunctional deaminase-reductase C-terminal" evidence="1">
    <location>
        <begin position="2"/>
        <end position="180"/>
    </location>
</feature>
<dbReference type="InterPro" id="IPR024072">
    <property type="entry name" value="DHFR-like_dom_sf"/>
</dbReference>
<dbReference type="GO" id="GO:0008703">
    <property type="term" value="F:5-amino-6-(5-phosphoribosylamino)uracil reductase activity"/>
    <property type="evidence" value="ECO:0007669"/>
    <property type="project" value="InterPro"/>
</dbReference>
<proteinExistence type="predicted"/>
<dbReference type="SUPFAM" id="SSF53597">
    <property type="entry name" value="Dihydrofolate reductase-like"/>
    <property type="match status" value="1"/>
</dbReference>
<dbReference type="PANTHER" id="PTHR38011:SF2">
    <property type="entry name" value="BIFUNCTIONAL DEAMINASE-REDUCTASE DOMAIN PROTEIN"/>
    <property type="match status" value="1"/>
</dbReference>
<gene>
    <name evidence="2" type="ORF">TRV642_4191</name>
</gene>
<reference evidence="2" key="1">
    <citation type="submission" date="2022-09" db="EMBL/GenBank/DDBJ databases">
        <authorList>
            <person name="Duchaud E."/>
        </authorList>
    </citation>
    <scope>NUCLEOTIDE SEQUENCE</scope>
    <source>
        <strain evidence="2">TRV642</strain>
    </source>
</reference>
<dbReference type="AlphaFoldDB" id="A0A9W4TKB6"/>
<dbReference type="KEGG" id="fcs:TRV642_4191"/>
<name>A0A9W4TKB6_9FLAO</name>
<evidence type="ECO:0000313" key="2">
    <source>
        <dbReference type="EMBL" id="CAI2768878.1"/>
    </source>
</evidence>
<protein>
    <submittedName>
        <fullName evidence="2">Dihydrofolate reductase</fullName>
        <ecNumber evidence="2">1.5.1.3</ecNumber>
    </submittedName>
</protein>
<evidence type="ECO:0000259" key="1">
    <source>
        <dbReference type="Pfam" id="PF01872"/>
    </source>
</evidence>
<accession>A0A9W4TKB6</accession>
<sequence length="197" mass="21728">MRKIIALAMITLDGVMQAPGGPQEDTSGGFKYGGWVAPFGDESYSKAMEKQMEPSDILLGRKTFDLFESYWPEHAANWPGINEVTKYVLSASRKDSKWENSVFLKSAEDIQKLKNSEGDDIKVWGGASIIQFLLKNDLVDELWLKIHPLLLGKGKKLFDDSAIPTSFVLTNHTITSTGVIIANYSRAGLVKTGTIGD</sequence>
<dbReference type="Pfam" id="PF01872">
    <property type="entry name" value="RibD_C"/>
    <property type="match status" value="1"/>
</dbReference>
<dbReference type="EC" id="1.5.1.3" evidence="2"/>
<dbReference type="GO" id="GO:0004146">
    <property type="term" value="F:dihydrofolate reductase activity"/>
    <property type="evidence" value="ECO:0007669"/>
    <property type="project" value="UniProtKB-EC"/>
</dbReference>
<evidence type="ECO:0000313" key="3">
    <source>
        <dbReference type="Proteomes" id="UP001152749"/>
    </source>
</evidence>
<dbReference type="EMBL" id="OX336425">
    <property type="protein sequence ID" value="CAI2768878.1"/>
    <property type="molecule type" value="Genomic_DNA"/>
</dbReference>
<dbReference type="Proteomes" id="UP001152749">
    <property type="component" value="Chromosome"/>
</dbReference>
<keyword evidence="2" id="KW-0560">Oxidoreductase</keyword>
<dbReference type="RefSeq" id="WP_263361409.1">
    <property type="nucleotide sequence ID" value="NZ_OX336425.1"/>
</dbReference>
<dbReference type="InterPro" id="IPR002734">
    <property type="entry name" value="RibDG_C"/>
</dbReference>